<dbReference type="InterPro" id="IPR001387">
    <property type="entry name" value="Cro/C1-type_HTH"/>
</dbReference>
<dbReference type="PROSITE" id="PS00356">
    <property type="entry name" value="HTH_LACI_1"/>
    <property type="match status" value="1"/>
</dbReference>
<dbReference type="GO" id="GO:0000976">
    <property type="term" value="F:transcription cis-regulatory region binding"/>
    <property type="evidence" value="ECO:0007669"/>
    <property type="project" value="TreeGrafter"/>
</dbReference>
<dbReference type="InterPro" id="IPR000843">
    <property type="entry name" value="HTH_LacI"/>
</dbReference>
<evidence type="ECO:0000256" key="3">
    <source>
        <dbReference type="ARBA" id="ARBA00023163"/>
    </source>
</evidence>
<dbReference type="CDD" id="cd01392">
    <property type="entry name" value="HTH_LacI"/>
    <property type="match status" value="1"/>
</dbReference>
<dbReference type="Gene3D" id="1.10.260.40">
    <property type="entry name" value="lambda repressor-like DNA-binding domains"/>
    <property type="match status" value="1"/>
</dbReference>
<evidence type="ECO:0000259" key="4">
    <source>
        <dbReference type="PROSITE" id="PS50932"/>
    </source>
</evidence>
<keyword evidence="3" id="KW-0804">Transcription</keyword>
<accession>A0A165WUK4</accession>
<evidence type="ECO:0000256" key="1">
    <source>
        <dbReference type="ARBA" id="ARBA00023015"/>
    </source>
</evidence>
<keyword evidence="2" id="KW-0238">DNA-binding</keyword>
<dbReference type="PANTHER" id="PTHR30146">
    <property type="entry name" value="LACI-RELATED TRANSCRIPTIONAL REPRESSOR"/>
    <property type="match status" value="1"/>
</dbReference>
<keyword evidence="1" id="KW-0805">Transcription regulation</keyword>
<dbReference type="SMART" id="SM00354">
    <property type="entry name" value="HTH_LACI"/>
    <property type="match status" value="1"/>
</dbReference>
<dbReference type="InterPro" id="IPR046335">
    <property type="entry name" value="LacI/GalR-like_sensor"/>
</dbReference>
<dbReference type="AlphaFoldDB" id="A0A165WUK4"/>
<dbReference type="STRING" id="33936.AZI98_15185"/>
<feature type="domain" description="HTH lacI-type" evidence="4">
    <location>
        <begin position="2"/>
        <end position="56"/>
    </location>
</feature>
<protein>
    <submittedName>
        <fullName evidence="6">LacI family transcriptional regulator</fullName>
    </submittedName>
</protein>
<dbReference type="InterPro" id="IPR028082">
    <property type="entry name" value="Peripla_BP_I"/>
</dbReference>
<dbReference type="InterPro" id="IPR010982">
    <property type="entry name" value="Lambda_DNA-bd_dom_sf"/>
</dbReference>
<dbReference type="EMBL" id="LWBR01000058">
    <property type="protein sequence ID" value="KZN95339.1"/>
    <property type="molecule type" value="Genomic_DNA"/>
</dbReference>
<dbReference type="GO" id="GO:0003700">
    <property type="term" value="F:DNA-binding transcription factor activity"/>
    <property type="evidence" value="ECO:0007669"/>
    <property type="project" value="TreeGrafter"/>
</dbReference>
<dbReference type="Proteomes" id="UP000076476">
    <property type="component" value="Unassembled WGS sequence"/>
</dbReference>
<dbReference type="Gene3D" id="3.40.50.2300">
    <property type="match status" value="2"/>
</dbReference>
<dbReference type="Pfam" id="PF13377">
    <property type="entry name" value="Peripla_BP_3"/>
    <property type="match status" value="1"/>
</dbReference>
<reference evidence="6 7" key="1">
    <citation type="submission" date="2016-04" db="EMBL/GenBank/DDBJ databases">
        <title>Draft genome sequence of Aeribacillus pallidus 8m3 from petroleum reservoir.</title>
        <authorList>
            <person name="Poltaraus A.B."/>
            <person name="Nazina T.N."/>
            <person name="Tourova T.P."/>
            <person name="Malakho S.M."/>
            <person name="Korshunova A.V."/>
            <person name="Sokolova D.S."/>
        </authorList>
    </citation>
    <scope>NUCLEOTIDE SEQUENCE [LARGE SCALE GENOMIC DNA]</scope>
    <source>
        <strain evidence="6 7">8m3</strain>
    </source>
</reference>
<proteinExistence type="predicted"/>
<name>A0A165WUK4_9BACI</name>
<dbReference type="SUPFAM" id="SSF47413">
    <property type="entry name" value="lambda repressor-like DNA-binding domains"/>
    <property type="match status" value="1"/>
</dbReference>
<evidence type="ECO:0000256" key="2">
    <source>
        <dbReference type="ARBA" id="ARBA00023125"/>
    </source>
</evidence>
<dbReference type="OrthoDB" id="9796186at2"/>
<evidence type="ECO:0000259" key="5">
    <source>
        <dbReference type="PROSITE" id="PS50943"/>
    </source>
</evidence>
<dbReference type="PROSITE" id="PS50943">
    <property type="entry name" value="HTH_CROC1"/>
    <property type="match status" value="1"/>
</dbReference>
<feature type="domain" description="HTH cro/C1-type" evidence="5">
    <location>
        <begin position="5"/>
        <end position="46"/>
    </location>
</feature>
<evidence type="ECO:0000313" key="7">
    <source>
        <dbReference type="Proteomes" id="UP000076476"/>
    </source>
</evidence>
<keyword evidence="7" id="KW-1185">Reference proteome</keyword>
<dbReference type="RefSeq" id="WP_063389104.1">
    <property type="nucleotide sequence ID" value="NZ_LWBR01000058.1"/>
</dbReference>
<comment type="caution">
    <text evidence="6">The sequence shown here is derived from an EMBL/GenBank/DDBJ whole genome shotgun (WGS) entry which is preliminary data.</text>
</comment>
<dbReference type="CDD" id="cd06284">
    <property type="entry name" value="PBP1_LacI-like"/>
    <property type="match status" value="1"/>
</dbReference>
<sequence length="338" mass="37778">MVRISDVAKMANVSTATVSRVLSNSGNVKKETAEKVLEAIKKLNYQPNLLARQLRRLETKTVLVVVPDITNTFFSKILRGIEQVAIENDYEVLLGDTGNSLEREKGYLDILRQKKADGMILLTARLESHLLEEISHEFPVVLACEYLEGSDIPTVSIDNISSARKATEYLISLGHKRIGFLSGPMDVILSRDRLKGFKQGMMQHDIAIEPNLIQEGDFSFESGFNLMTKLLALTEPPTAVFASSDEMAIGAIKAIKAKGLKVPDDISIVGFDDIKFASIFEPALTTVSQPMFEIGQKAMELLIKLIQKDKLEKSQYILEDRLVIRETCKEKKKDMIKM</sequence>
<dbReference type="SUPFAM" id="SSF53822">
    <property type="entry name" value="Periplasmic binding protein-like I"/>
    <property type="match status" value="1"/>
</dbReference>
<gene>
    <name evidence="6" type="ORF">AZI98_15185</name>
</gene>
<organism evidence="6 7">
    <name type="scientific">Aeribacillus pallidus</name>
    <dbReference type="NCBI Taxonomy" id="33936"/>
    <lineage>
        <taxon>Bacteria</taxon>
        <taxon>Bacillati</taxon>
        <taxon>Bacillota</taxon>
        <taxon>Bacilli</taxon>
        <taxon>Bacillales</taxon>
        <taxon>Bacillaceae</taxon>
        <taxon>Aeribacillus</taxon>
    </lineage>
</organism>
<evidence type="ECO:0000313" key="6">
    <source>
        <dbReference type="EMBL" id="KZN95339.1"/>
    </source>
</evidence>
<dbReference type="PROSITE" id="PS50932">
    <property type="entry name" value="HTH_LACI_2"/>
    <property type="match status" value="1"/>
</dbReference>
<dbReference type="Pfam" id="PF00356">
    <property type="entry name" value="LacI"/>
    <property type="match status" value="1"/>
</dbReference>
<dbReference type="PANTHER" id="PTHR30146:SF109">
    <property type="entry name" value="HTH-TYPE TRANSCRIPTIONAL REGULATOR GALS"/>
    <property type="match status" value="1"/>
</dbReference>